<gene>
    <name evidence="23" type="primary">Cytb</name>
</gene>
<evidence type="ECO:0000256" key="6">
    <source>
        <dbReference type="ARBA" id="ARBA00022617"/>
    </source>
</evidence>
<dbReference type="FunFam" id="1.20.810.10:FF:000002">
    <property type="entry name" value="Cytochrome b"/>
    <property type="match status" value="1"/>
</dbReference>
<dbReference type="AlphaFoldDB" id="B8X9N1"/>
<dbReference type="InterPro" id="IPR005797">
    <property type="entry name" value="Cyt_b/b6_N"/>
</dbReference>
<comment type="subcellular location">
    <subcellularLocation>
        <location evidence="2">Mitochondrion inner membrane</location>
        <topology evidence="2">Multi-pass membrane protein</topology>
    </subcellularLocation>
</comment>
<feature type="transmembrane region" description="Helical" evidence="20">
    <location>
        <begin position="288"/>
        <end position="308"/>
    </location>
</feature>
<feature type="transmembrane region" description="Helical" evidence="20">
    <location>
        <begin position="177"/>
        <end position="200"/>
    </location>
</feature>
<dbReference type="CDD" id="cd00290">
    <property type="entry name" value="cytochrome_b_C"/>
    <property type="match status" value="1"/>
</dbReference>
<protein>
    <recommendedName>
        <fullName evidence="4 20">Cytochrome b</fullName>
    </recommendedName>
</protein>
<dbReference type="SUPFAM" id="SSF81648">
    <property type="entry name" value="a domain/subunit of cytochrome bc1 complex (Ubiquinol-cytochrome c reductase)"/>
    <property type="match status" value="1"/>
</dbReference>
<accession>B8X9N1</accession>
<comment type="function">
    <text evidence="1 20">Component of the ubiquinol-cytochrome c reductase complex (complex III or cytochrome b-c1 complex) that is part of the mitochondrial respiratory chain. The b-c1 complex mediates electron transfer from ubiquinol to cytochrome c. Contributes to the generation of a proton gradient across the mitochondrial membrane that is then used for ATP synthesis.</text>
</comment>
<keyword evidence="8 20" id="KW-0812">Transmembrane</keyword>
<comment type="similarity">
    <text evidence="17 20">Belongs to the cytochrome b family.</text>
</comment>
<feature type="transmembrane region" description="Helical" evidence="20">
    <location>
        <begin position="113"/>
        <end position="133"/>
    </location>
</feature>
<feature type="transmembrane region" description="Helical" evidence="20">
    <location>
        <begin position="87"/>
        <end position="107"/>
    </location>
</feature>
<dbReference type="Gene3D" id="1.20.810.10">
    <property type="entry name" value="Cytochrome Bc1 Complex, Chain C"/>
    <property type="match status" value="1"/>
</dbReference>
<dbReference type="GO" id="GO:0005743">
    <property type="term" value="C:mitochondrial inner membrane"/>
    <property type="evidence" value="ECO:0007669"/>
    <property type="project" value="UniProtKB-SubCell"/>
</dbReference>
<keyword evidence="13 19" id="KW-0408">Iron</keyword>
<dbReference type="InterPro" id="IPR016174">
    <property type="entry name" value="Di-haem_cyt_TM"/>
</dbReference>
<dbReference type="GO" id="GO:0046872">
    <property type="term" value="F:metal ion binding"/>
    <property type="evidence" value="ECO:0007669"/>
    <property type="project" value="UniProtKB-UniRule"/>
</dbReference>
<dbReference type="Pfam" id="PF00032">
    <property type="entry name" value="Cytochrom_B_C"/>
    <property type="match status" value="1"/>
</dbReference>
<comment type="cofactor">
    <cofactor evidence="19">
        <name>heme</name>
        <dbReference type="ChEBI" id="CHEBI:30413"/>
    </cofactor>
    <text evidence="19">Binds 2 heme groups non-covalently.</text>
</comment>
<geneLocation type="mitochondrion" evidence="23"/>
<feature type="domain" description="Cytochrome b/b6 C-terminal region profile" evidence="22">
    <location>
        <begin position="210"/>
        <end position="379"/>
    </location>
</feature>
<dbReference type="InterPro" id="IPR048260">
    <property type="entry name" value="Cytochrome_b_C_euk/bac"/>
</dbReference>
<keyword evidence="11 20" id="KW-0249">Electron transport</keyword>
<proteinExistence type="inferred from homology"/>
<dbReference type="InterPro" id="IPR027387">
    <property type="entry name" value="Cytb/b6-like_sf"/>
</dbReference>
<name>B8X9N1_9TELE</name>
<feature type="transmembrane region" description="Helical" evidence="20">
    <location>
        <begin position="229"/>
        <end position="250"/>
    </location>
</feature>
<evidence type="ECO:0000256" key="7">
    <source>
        <dbReference type="ARBA" id="ARBA00022660"/>
    </source>
</evidence>
<evidence type="ECO:0000256" key="14">
    <source>
        <dbReference type="ARBA" id="ARBA00023075"/>
    </source>
</evidence>
<evidence type="ECO:0000256" key="15">
    <source>
        <dbReference type="ARBA" id="ARBA00023128"/>
    </source>
</evidence>
<feature type="binding site" description="axial binding residue" evidence="19">
    <location>
        <position position="196"/>
    </location>
    <ligand>
        <name>heme b</name>
        <dbReference type="ChEBI" id="CHEBI:60344"/>
        <label>b566</label>
    </ligand>
    <ligandPart>
        <name>Fe</name>
        <dbReference type="ChEBI" id="CHEBI:18248"/>
    </ligandPart>
</feature>
<keyword evidence="16 20" id="KW-0472">Membrane</keyword>
<keyword evidence="7 20" id="KW-0679">Respiratory chain</keyword>
<keyword evidence="12 20" id="KW-1133">Transmembrane helix</keyword>
<dbReference type="GO" id="GO:0008121">
    <property type="term" value="F:quinol-cytochrome-c reductase activity"/>
    <property type="evidence" value="ECO:0007669"/>
    <property type="project" value="InterPro"/>
</dbReference>
<dbReference type="GO" id="GO:0016491">
    <property type="term" value="F:oxidoreductase activity"/>
    <property type="evidence" value="ECO:0007669"/>
    <property type="project" value="UniProtKB-UniRule"/>
</dbReference>
<dbReference type="PANTHER" id="PTHR19271:SF16">
    <property type="entry name" value="CYTOCHROME B"/>
    <property type="match status" value="1"/>
</dbReference>
<dbReference type="Pfam" id="PF00033">
    <property type="entry name" value="Cytochrome_B"/>
    <property type="match status" value="1"/>
</dbReference>
<dbReference type="GO" id="GO:0045275">
    <property type="term" value="C:respiratory chain complex III"/>
    <property type="evidence" value="ECO:0007669"/>
    <property type="project" value="InterPro"/>
</dbReference>
<comment type="subunit">
    <text evidence="3">The cytochrome bc1 complex contains 3 respiratory subunits (MT-CYB, CYC1 and UQCRFS1), 2 core proteins (UQCRC1 and UQCRC2) and probably 6 low-molecular weight proteins.</text>
</comment>
<sequence>MASLRKSHPLLKIANDALVDLPAPINISTWWNFGSLLGLRLIAQILTGLFLAMHYTSDISTAFSSVAHTCRDVNYGWLIRNMHTNGASFFFICIYLHIGRGLYYGSYLYKETWNIGVALLLLVMMTAFVGYVLPWGQMSFWGATVITNLLSAVPYAGDTLVQWIWGGFSVDNATLTRLFAFHFLLPFIVTAATLVHLIFLHETGSNNPIGLNSDADKISLHPYFSYKDLLGFIFLLSALISLALFSPNLLGDPENFTPANPLVTPPHIKPEWYFLFAYAILRSIPNKLGGVLALLASILVLMVVPFLHTSKQRGLTFRPLTQILFWLLIADVMILTWIGGMPVEHPYIIIGQIASLLYFSIFLILSPTTAWLENKILEW</sequence>
<keyword evidence="14" id="KW-0830">Ubiquinone</keyword>
<evidence type="ECO:0000256" key="10">
    <source>
        <dbReference type="ARBA" id="ARBA00022792"/>
    </source>
</evidence>
<dbReference type="InterPro" id="IPR048259">
    <property type="entry name" value="Cytochrome_b_N_euk/bac"/>
</dbReference>
<evidence type="ECO:0000256" key="3">
    <source>
        <dbReference type="ARBA" id="ARBA00011660"/>
    </source>
</evidence>
<organism evidence="23">
    <name type="scientific">Girardinus creolus</name>
    <name type="common">creole topminnow</name>
    <dbReference type="NCBI Taxonomy" id="417472"/>
    <lineage>
        <taxon>Eukaryota</taxon>
        <taxon>Metazoa</taxon>
        <taxon>Chordata</taxon>
        <taxon>Craniata</taxon>
        <taxon>Vertebrata</taxon>
        <taxon>Euteleostomi</taxon>
        <taxon>Actinopterygii</taxon>
        <taxon>Neopterygii</taxon>
        <taxon>Teleostei</taxon>
        <taxon>Neoteleostei</taxon>
        <taxon>Acanthomorphata</taxon>
        <taxon>Ovalentaria</taxon>
        <taxon>Atherinomorphae</taxon>
        <taxon>Cyprinodontiformes</taxon>
        <taxon>Poeciliidae</taxon>
        <taxon>Poeciliinae</taxon>
        <taxon>Girardinus</taxon>
        <taxon>Toxus</taxon>
    </lineage>
</organism>
<evidence type="ECO:0000313" key="23">
    <source>
        <dbReference type="EMBL" id="ACL14734.1"/>
    </source>
</evidence>
<feature type="transmembrane region" description="Helical" evidence="20">
    <location>
        <begin position="30"/>
        <end position="52"/>
    </location>
</feature>
<evidence type="ECO:0000256" key="12">
    <source>
        <dbReference type="ARBA" id="ARBA00022989"/>
    </source>
</evidence>
<dbReference type="SUPFAM" id="SSF81342">
    <property type="entry name" value="Transmembrane di-heme cytochromes"/>
    <property type="match status" value="1"/>
</dbReference>
<reference evidence="23" key="1">
    <citation type="journal article" date="2009" name="Mol. Phylogenet. Evol.">
        <title>Molecular phylogeny and biogeography of the Cuban genus Girardinus Poey, 1854 and relationships within the tribe Girardinini (Actinopterygii, Poeciliidae).</title>
        <authorList>
            <person name="Doadrio I."/>
            <person name="Perea S."/>
            <person name="Alcaraz L."/>
            <person name="Hernandez N."/>
        </authorList>
    </citation>
    <scope>NUCLEOTIDE SEQUENCE</scope>
    <source>
        <strain evidence="23">TCRE2</strain>
    </source>
</reference>
<evidence type="ECO:0000256" key="20">
    <source>
        <dbReference type="RuleBase" id="RU362117"/>
    </source>
</evidence>
<feature type="transmembrane region" description="Helical" evidence="20">
    <location>
        <begin position="346"/>
        <end position="365"/>
    </location>
</feature>
<evidence type="ECO:0000256" key="1">
    <source>
        <dbReference type="ARBA" id="ARBA00002566"/>
    </source>
</evidence>
<feature type="transmembrane region" description="Helical" evidence="20">
    <location>
        <begin position="320"/>
        <end position="340"/>
    </location>
</feature>
<dbReference type="InterPro" id="IPR036150">
    <property type="entry name" value="Cyt_b/b6_C_sf"/>
</dbReference>
<evidence type="ECO:0000259" key="22">
    <source>
        <dbReference type="PROSITE" id="PS51003"/>
    </source>
</evidence>
<dbReference type="InterPro" id="IPR005798">
    <property type="entry name" value="Cyt_b/b6_C"/>
</dbReference>
<dbReference type="CDD" id="cd00284">
    <property type="entry name" value="Cytochrome_b_N"/>
    <property type="match status" value="1"/>
</dbReference>
<feature type="binding site" evidence="18">
    <location>
        <position position="201"/>
    </location>
    <ligand>
        <name>a ubiquinone</name>
        <dbReference type="ChEBI" id="CHEBI:16389"/>
    </ligand>
</feature>
<evidence type="ECO:0000256" key="5">
    <source>
        <dbReference type="ARBA" id="ARBA00022448"/>
    </source>
</evidence>
<comment type="cofactor">
    <cofactor evidence="20">
        <name>heme b</name>
        <dbReference type="ChEBI" id="CHEBI:60344"/>
    </cofactor>
    <text evidence="20">Binds 2 heme groups non-covalently.</text>
</comment>
<evidence type="ECO:0000256" key="13">
    <source>
        <dbReference type="ARBA" id="ARBA00023004"/>
    </source>
</evidence>
<evidence type="ECO:0000256" key="8">
    <source>
        <dbReference type="ARBA" id="ARBA00022692"/>
    </source>
</evidence>
<evidence type="ECO:0000256" key="19">
    <source>
        <dbReference type="PIRSR" id="PIRSR038885-2"/>
    </source>
</evidence>
<dbReference type="PROSITE" id="PS51003">
    <property type="entry name" value="CYTB_CTER"/>
    <property type="match status" value="1"/>
</dbReference>
<keyword evidence="9 19" id="KW-0479">Metal-binding</keyword>
<keyword evidence="6 19" id="KW-0349">Heme</keyword>
<evidence type="ECO:0000256" key="11">
    <source>
        <dbReference type="ARBA" id="ARBA00022982"/>
    </source>
</evidence>
<feature type="binding site" description="axial binding residue" evidence="19">
    <location>
        <position position="182"/>
    </location>
    <ligand>
        <name>heme b</name>
        <dbReference type="ChEBI" id="CHEBI:60344"/>
        <label>b562</label>
    </ligand>
    <ligandPart>
        <name>Fe</name>
        <dbReference type="ChEBI" id="CHEBI:18248"/>
    </ligandPart>
</feature>
<dbReference type="PIRSF" id="PIRSF038885">
    <property type="entry name" value="COB"/>
    <property type="match status" value="1"/>
</dbReference>
<feature type="binding site" description="axial binding residue" evidence="19">
    <location>
        <position position="97"/>
    </location>
    <ligand>
        <name>heme b</name>
        <dbReference type="ChEBI" id="CHEBI:60344"/>
        <label>b566</label>
    </ligand>
    <ligandPart>
        <name>Fe</name>
        <dbReference type="ChEBI" id="CHEBI:18248"/>
    </ligandPart>
</feature>
<evidence type="ECO:0000256" key="2">
    <source>
        <dbReference type="ARBA" id="ARBA00004448"/>
    </source>
</evidence>
<evidence type="ECO:0000259" key="21">
    <source>
        <dbReference type="PROSITE" id="PS51002"/>
    </source>
</evidence>
<dbReference type="PANTHER" id="PTHR19271">
    <property type="entry name" value="CYTOCHROME B"/>
    <property type="match status" value="1"/>
</dbReference>
<keyword evidence="10" id="KW-0999">Mitochondrion inner membrane</keyword>
<keyword evidence="15 20" id="KW-0496">Mitochondrion</keyword>
<evidence type="ECO:0000256" key="17">
    <source>
        <dbReference type="ARBA" id="ARBA00061233"/>
    </source>
</evidence>
<evidence type="ECO:0000256" key="18">
    <source>
        <dbReference type="PIRSR" id="PIRSR038885-1"/>
    </source>
</evidence>
<evidence type="ECO:0000256" key="4">
    <source>
        <dbReference type="ARBA" id="ARBA00013531"/>
    </source>
</evidence>
<dbReference type="InterPro" id="IPR030689">
    <property type="entry name" value="Cytochrome_b"/>
</dbReference>
<feature type="binding site" description="axial binding residue" evidence="19">
    <location>
        <position position="83"/>
    </location>
    <ligand>
        <name>heme b</name>
        <dbReference type="ChEBI" id="CHEBI:60344"/>
        <label>b562</label>
    </ligand>
    <ligandPart>
        <name>Fe</name>
        <dbReference type="ChEBI" id="CHEBI:18248"/>
    </ligandPart>
</feature>
<evidence type="ECO:0000256" key="9">
    <source>
        <dbReference type="ARBA" id="ARBA00022723"/>
    </source>
</evidence>
<dbReference type="GO" id="GO:0006122">
    <property type="term" value="P:mitochondrial electron transport, ubiquinol to cytochrome c"/>
    <property type="evidence" value="ECO:0007669"/>
    <property type="project" value="TreeGrafter"/>
</dbReference>
<dbReference type="PROSITE" id="PS51002">
    <property type="entry name" value="CYTB_NTER"/>
    <property type="match status" value="1"/>
</dbReference>
<feature type="domain" description="Cytochrome b/b6 N-terminal region profile" evidence="21">
    <location>
        <begin position="1"/>
        <end position="209"/>
    </location>
</feature>
<dbReference type="EMBL" id="FJ178735">
    <property type="protein sequence ID" value="ACL14734.1"/>
    <property type="molecule type" value="Genomic_DNA"/>
</dbReference>
<keyword evidence="5 20" id="KW-0813">Transport</keyword>
<evidence type="ECO:0000256" key="16">
    <source>
        <dbReference type="ARBA" id="ARBA00023136"/>
    </source>
</evidence>